<evidence type="ECO:0000313" key="2">
    <source>
        <dbReference type="EMBL" id="MVQ28847.1"/>
    </source>
</evidence>
<sequence length="93" mass="10609">MKASWNGKVIAQSDDTVVVEGNHYFPDSALDRRYVTFSNHKTTCAWKGQASYYSLLVDGELNTDAVWYYPDPKPEAEMVRGRVAFWRGVEVTD</sequence>
<organism evidence="2 3">
    <name type="scientific">Ramlibacter pinisoli</name>
    <dbReference type="NCBI Taxonomy" id="2682844"/>
    <lineage>
        <taxon>Bacteria</taxon>
        <taxon>Pseudomonadati</taxon>
        <taxon>Pseudomonadota</taxon>
        <taxon>Betaproteobacteria</taxon>
        <taxon>Burkholderiales</taxon>
        <taxon>Comamonadaceae</taxon>
        <taxon>Ramlibacter</taxon>
    </lineage>
</organism>
<evidence type="ECO:0000313" key="3">
    <source>
        <dbReference type="Proteomes" id="UP000469385"/>
    </source>
</evidence>
<dbReference type="InterPro" id="IPR038694">
    <property type="entry name" value="DUF427_sf"/>
</dbReference>
<dbReference type="Proteomes" id="UP000469385">
    <property type="component" value="Unassembled WGS sequence"/>
</dbReference>
<dbReference type="AlphaFoldDB" id="A0A6N8IPS3"/>
<proteinExistence type="predicted"/>
<keyword evidence="3" id="KW-1185">Reference proteome</keyword>
<name>A0A6N8IPS3_9BURK</name>
<dbReference type="EMBL" id="WSEL01000003">
    <property type="protein sequence ID" value="MVQ28847.1"/>
    <property type="molecule type" value="Genomic_DNA"/>
</dbReference>
<accession>A0A6N8IPS3</accession>
<dbReference type="Gene3D" id="2.170.150.40">
    <property type="entry name" value="Domain of unknown function (DUF427)"/>
    <property type="match status" value="1"/>
</dbReference>
<gene>
    <name evidence="2" type="ORF">GON04_05300</name>
</gene>
<feature type="domain" description="DUF427" evidence="1">
    <location>
        <begin position="1"/>
        <end position="87"/>
    </location>
</feature>
<dbReference type="Pfam" id="PF04248">
    <property type="entry name" value="NTP_transf_9"/>
    <property type="match status" value="1"/>
</dbReference>
<evidence type="ECO:0000259" key="1">
    <source>
        <dbReference type="Pfam" id="PF04248"/>
    </source>
</evidence>
<dbReference type="RefSeq" id="WP_157396908.1">
    <property type="nucleotide sequence ID" value="NZ_WSEL01000003.1"/>
</dbReference>
<dbReference type="PANTHER" id="PTHR34310:SF5">
    <property type="entry name" value="DUF427 DOMAIN PROTEIN (AFU_ORTHOLOGUE AFUA_3G02220)"/>
    <property type="match status" value="1"/>
</dbReference>
<protein>
    <submittedName>
        <fullName evidence="2">DUF427 domain-containing protein</fullName>
    </submittedName>
</protein>
<reference evidence="2 3" key="1">
    <citation type="submission" date="2019-12" db="EMBL/GenBank/DDBJ databases">
        <authorList>
            <person name="Huq M.A."/>
        </authorList>
    </citation>
    <scope>NUCLEOTIDE SEQUENCE [LARGE SCALE GENOMIC DNA]</scope>
    <source>
        <strain evidence="2 3">MAH-25</strain>
    </source>
</reference>
<dbReference type="InterPro" id="IPR007361">
    <property type="entry name" value="DUF427"/>
</dbReference>
<dbReference type="PANTHER" id="PTHR34310">
    <property type="entry name" value="DUF427 DOMAIN PROTEIN (AFU_ORTHOLOGUE AFUA_3G02220)"/>
    <property type="match status" value="1"/>
</dbReference>
<comment type="caution">
    <text evidence="2">The sequence shown here is derived from an EMBL/GenBank/DDBJ whole genome shotgun (WGS) entry which is preliminary data.</text>
</comment>